<dbReference type="Gene3D" id="1.20.5.1940">
    <property type="match status" value="1"/>
</dbReference>
<dbReference type="AlphaFoldDB" id="A0A2G9T6V2"/>
<keyword evidence="2" id="KW-1185">Reference proteome</keyword>
<proteinExistence type="predicted"/>
<dbReference type="PANTHER" id="PTHR45929:SF3">
    <property type="entry name" value="JAK PATHWAY SIGNAL TRANSDUCTION ADAPTOR MOLECULE"/>
    <property type="match status" value="1"/>
</dbReference>
<dbReference type="Proteomes" id="UP000230423">
    <property type="component" value="Unassembled WGS sequence"/>
</dbReference>
<dbReference type="GO" id="GO:0033565">
    <property type="term" value="C:ESCRT-0 complex"/>
    <property type="evidence" value="ECO:0007669"/>
    <property type="project" value="TreeGrafter"/>
</dbReference>
<gene>
    <name evidence="1" type="ORF">TELCIR_25400</name>
</gene>
<dbReference type="OrthoDB" id="5874094at2759"/>
<accession>A0A2G9T6V2</accession>
<dbReference type="GO" id="GO:0043328">
    <property type="term" value="P:protein transport to vacuole involved in ubiquitin-dependent protein catabolic process via the multivesicular body sorting pathway"/>
    <property type="evidence" value="ECO:0007669"/>
    <property type="project" value="TreeGrafter"/>
</dbReference>
<dbReference type="EMBL" id="KZ415989">
    <property type="protein sequence ID" value="PIO53272.1"/>
    <property type="molecule type" value="Genomic_DNA"/>
</dbReference>
<dbReference type="PANTHER" id="PTHR45929">
    <property type="entry name" value="JAK PATHWAY SIGNAL TRANSDUCTION ADAPTOR MOLECULE"/>
    <property type="match status" value="1"/>
</dbReference>
<sequence length="213" mass="22819">MKPRNSTILIDDSNFTLQPEPTSVATAAPAAPATIDESVLLRCIQMLEDCDPTGDTPDPPELARIEQASRAQAPLIDARLAAIDAQVNALSQVDMAIRDVLALYDEAVQKAHYQAYQPAPVMNAPGVAMPQPNPGMPPNAAVNYPPNTSQVQPVYQAQVPYANGPAPAQPLPNVQPRPDAQAAYAYAAVPQGGYQQPQVQPDWNAVQHHAQNY</sequence>
<reference evidence="1 2" key="1">
    <citation type="submission" date="2015-09" db="EMBL/GenBank/DDBJ databases">
        <title>Draft genome of the parasitic nematode Teladorsagia circumcincta isolate WARC Sus (inbred).</title>
        <authorList>
            <person name="Mitreva M."/>
        </authorList>
    </citation>
    <scope>NUCLEOTIDE SEQUENCE [LARGE SCALE GENOMIC DNA]</scope>
    <source>
        <strain evidence="1 2">S</strain>
    </source>
</reference>
<dbReference type="InterPro" id="IPR050670">
    <property type="entry name" value="STAM"/>
</dbReference>
<evidence type="ECO:0000313" key="2">
    <source>
        <dbReference type="Proteomes" id="UP000230423"/>
    </source>
</evidence>
<evidence type="ECO:0000313" key="1">
    <source>
        <dbReference type="EMBL" id="PIO53272.1"/>
    </source>
</evidence>
<organism evidence="1 2">
    <name type="scientific">Teladorsagia circumcincta</name>
    <name type="common">Brown stomach worm</name>
    <name type="synonym">Ostertagia circumcincta</name>
    <dbReference type="NCBI Taxonomy" id="45464"/>
    <lineage>
        <taxon>Eukaryota</taxon>
        <taxon>Metazoa</taxon>
        <taxon>Ecdysozoa</taxon>
        <taxon>Nematoda</taxon>
        <taxon>Chromadorea</taxon>
        <taxon>Rhabditida</taxon>
        <taxon>Rhabditina</taxon>
        <taxon>Rhabditomorpha</taxon>
        <taxon>Strongyloidea</taxon>
        <taxon>Trichostrongylidae</taxon>
        <taxon>Teladorsagia</taxon>
    </lineage>
</organism>
<protein>
    <submittedName>
        <fullName evidence="1">Uncharacterized protein</fullName>
    </submittedName>
</protein>
<name>A0A2G9T6V2_TELCI</name>